<dbReference type="GO" id="GO:0007165">
    <property type="term" value="P:signal transduction"/>
    <property type="evidence" value="ECO:0007669"/>
    <property type="project" value="InterPro"/>
</dbReference>
<dbReference type="Gene3D" id="2.40.50.180">
    <property type="entry name" value="CheA-289, Domain 4"/>
    <property type="match status" value="1"/>
</dbReference>
<evidence type="ECO:0000313" key="4">
    <source>
        <dbReference type="EMBL" id="QLY35838.1"/>
    </source>
</evidence>
<dbReference type="RefSeq" id="WP_096755949.1">
    <property type="nucleotide sequence ID" value="NZ_CP055466.1"/>
</dbReference>
<evidence type="ECO:0000256" key="1">
    <source>
        <dbReference type="ARBA" id="ARBA00022500"/>
    </source>
</evidence>
<sequence>MSPQLEQILALNHGEKPECESVDEPQCTLVLFQLADKNFAFYGAQIREILAERPISWVPCCPPMLEGVINYRGRVESVMRLDGLIDNPVANALGKRTILIGCGERMQSGILIDRLIDVLEVVESQIHLPGDSLPPALQPIAVGVVKVGDTWFTLLDLNLVFDRYQETCGDDATR</sequence>
<dbReference type="Gene3D" id="2.30.30.40">
    <property type="entry name" value="SH3 Domains"/>
    <property type="match status" value="1"/>
</dbReference>
<evidence type="ECO:0000313" key="5">
    <source>
        <dbReference type="Proteomes" id="UP000512043"/>
    </source>
</evidence>
<dbReference type="Proteomes" id="UP000512043">
    <property type="component" value="Chromosome"/>
</dbReference>
<keyword evidence="1" id="KW-0145">Chemotaxis</keyword>
<dbReference type="InterPro" id="IPR039315">
    <property type="entry name" value="CheW"/>
</dbReference>
<name>A0A7D7A4V2_CITFR</name>
<organism evidence="3 6">
    <name type="scientific">Citrobacter freundii</name>
    <dbReference type="NCBI Taxonomy" id="546"/>
    <lineage>
        <taxon>Bacteria</taxon>
        <taxon>Pseudomonadati</taxon>
        <taxon>Pseudomonadota</taxon>
        <taxon>Gammaproteobacteria</taxon>
        <taxon>Enterobacterales</taxon>
        <taxon>Enterobacteriaceae</taxon>
        <taxon>Citrobacter</taxon>
        <taxon>Citrobacter freundii complex</taxon>
    </lineage>
</organism>
<reference evidence="4" key="2">
    <citation type="journal article" date="2021" name="Microb. Genom.">
        <title>A genomic epidemiological study shows that prevalence of antimicrobial resistance in Enterobacterales is associated with the livestock host, as well as antimicrobial usage.</title>
        <authorList>
            <person name="AbuOun M."/>
            <person name="Jones H."/>
            <person name="Stubberfield E."/>
            <person name="Gilson D."/>
            <person name="Shaw L.P."/>
            <person name="Hubbard A.T.M."/>
            <person name="Chau K.K."/>
            <person name="Sebra R."/>
            <person name="Peto T.E.A."/>
            <person name="Crook D.W."/>
            <person name="Read D.S."/>
            <person name="Gweon H.S."/>
            <person name="Walker A.S."/>
            <person name="Stoesser N."/>
            <person name="Smith R.P."/>
            <person name="Anjum M.F."/>
            <person name="On Behalf Of The Rehab Consortium."/>
        </authorList>
    </citation>
    <scope>NUCLEOTIDE SEQUENCE</scope>
    <source>
        <strain evidence="4">RHBSTW-00334</strain>
    </source>
</reference>
<dbReference type="Pfam" id="PF01584">
    <property type="entry name" value="CheW"/>
    <property type="match status" value="1"/>
</dbReference>
<evidence type="ECO:0000259" key="2">
    <source>
        <dbReference type="PROSITE" id="PS50851"/>
    </source>
</evidence>
<dbReference type="GO" id="GO:0005829">
    <property type="term" value="C:cytosol"/>
    <property type="evidence" value="ECO:0007669"/>
    <property type="project" value="TreeGrafter"/>
</dbReference>
<dbReference type="EMBL" id="CP056597">
    <property type="protein sequence ID" value="QLY35838.1"/>
    <property type="molecule type" value="Genomic_DNA"/>
</dbReference>
<proteinExistence type="predicted"/>
<dbReference type="SMART" id="SM00260">
    <property type="entry name" value="CheW"/>
    <property type="match status" value="1"/>
</dbReference>
<dbReference type="SUPFAM" id="SSF50341">
    <property type="entry name" value="CheW-like"/>
    <property type="match status" value="1"/>
</dbReference>
<dbReference type="GO" id="GO:0006935">
    <property type="term" value="P:chemotaxis"/>
    <property type="evidence" value="ECO:0007669"/>
    <property type="project" value="UniProtKB-KW"/>
</dbReference>
<dbReference type="InterPro" id="IPR036061">
    <property type="entry name" value="CheW-like_dom_sf"/>
</dbReference>
<dbReference type="PANTHER" id="PTHR22617:SF23">
    <property type="entry name" value="CHEMOTAXIS PROTEIN CHEW"/>
    <property type="match status" value="1"/>
</dbReference>
<feature type="domain" description="CheW-like" evidence="2">
    <location>
        <begin position="26"/>
        <end position="166"/>
    </location>
</feature>
<dbReference type="Proteomes" id="UP000591803">
    <property type="component" value="Unassembled WGS sequence"/>
</dbReference>
<dbReference type="InterPro" id="IPR002545">
    <property type="entry name" value="CheW-lke_dom"/>
</dbReference>
<reference evidence="5 6" key="1">
    <citation type="submission" date="2020-06" db="EMBL/GenBank/DDBJ databases">
        <title>REHAB project genomes.</title>
        <authorList>
            <person name="Shaw L.P."/>
        </authorList>
    </citation>
    <scope>NUCLEOTIDE SEQUENCE [LARGE SCALE GENOMIC DNA]</scope>
    <source>
        <strain evidence="3 6">RHBSTW-00116</strain>
        <strain evidence="5">RHBSTW-00334</strain>
    </source>
</reference>
<dbReference type="EMBL" id="JABXRI010000001">
    <property type="protein sequence ID" value="MBA8065047.1"/>
    <property type="molecule type" value="Genomic_DNA"/>
</dbReference>
<protein>
    <submittedName>
        <fullName evidence="3">Chemotaxis protein CheW</fullName>
    </submittedName>
</protein>
<evidence type="ECO:0000313" key="6">
    <source>
        <dbReference type="Proteomes" id="UP000591803"/>
    </source>
</evidence>
<dbReference type="AlphaFoldDB" id="A0A7D7A4V2"/>
<dbReference type="PROSITE" id="PS50851">
    <property type="entry name" value="CHEW"/>
    <property type="match status" value="1"/>
</dbReference>
<evidence type="ECO:0000313" key="3">
    <source>
        <dbReference type="EMBL" id="MBA8065047.1"/>
    </source>
</evidence>
<dbReference type="PANTHER" id="PTHR22617">
    <property type="entry name" value="CHEMOTAXIS SENSOR HISTIDINE KINASE-RELATED"/>
    <property type="match status" value="1"/>
</dbReference>
<accession>A0A7D7A4V2</accession>
<gene>
    <name evidence="3" type="ORF">HV077_22280</name>
    <name evidence="4" type="ORF">HV164_04590</name>
</gene>